<evidence type="ECO:0000256" key="1">
    <source>
        <dbReference type="SAM" id="Phobius"/>
    </source>
</evidence>
<proteinExistence type="predicted"/>
<feature type="transmembrane region" description="Helical" evidence="1">
    <location>
        <begin position="40"/>
        <end position="62"/>
    </location>
</feature>
<feature type="transmembrane region" description="Helical" evidence="1">
    <location>
        <begin position="7"/>
        <end position="28"/>
    </location>
</feature>
<protein>
    <submittedName>
        <fullName evidence="2">Uncharacterized protein</fullName>
    </submittedName>
</protein>
<keyword evidence="1" id="KW-0472">Membrane</keyword>
<keyword evidence="1" id="KW-1133">Transmembrane helix</keyword>
<evidence type="ECO:0000313" key="3">
    <source>
        <dbReference type="Proteomes" id="UP000632766"/>
    </source>
</evidence>
<dbReference type="Proteomes" id="UP000632766">
    <property type="component" value="Unassembled WGS sequence"/>
</dbReference>
<keyword evidence="3" id="KW-1185">Reference proteome</keyword>
<evidence type="ECO:0000313" key="2">
    <source>
        <dbReference type="EMBL" id="MBH8566181.1"/>
    </source>
</evidence>
<organism evidence="2 3">
    <name type="scientific">Amazonocrinis nigriterrae CENA67</name>
    <dbReference type="NCBI Taxonomy" id="2794033"/>
    <lineage>
        <taxon>Bacteria</taxon>
        <taxon>Bacillati</taxon>
        <taxon>Cyanobacteriota</taxon>
        <taxon>Cyanophyceae</taxon>
        <taxon>Nostocales</taxon>
        <taxon>Nostocaceae</taxon>
        <taxon>Amazonocrinis</taxon>
        <taxon>Amazonocrinis nigriterrae</taxon>
    </lineage>
</organism>
<name>A0A8J7LDU0_9NOST</name>
<gene>
    <name evidence="2" type="ORF">I8748_29170</name>
</gene>
<dbReference type="EMBL" id="JAECZC010000086">
    <property type="protein sequence ID" value="MBH8566181.1"/>
    <property type="molecule type" value="Genomic_DNA"/>
</dbReference>
<reference evidence="2 3" key="1">
    <citation type="journal article" date="2021" name="Int. J. Syst. Evol. Microbiol.">
        <title>Amazonocrinis nigriterrae gen. nov., sp. nov., Atlanticothrix silvestris gen. nov., sp. nov. and Dendronalium phyllosphericum gen. nov., sp. nov., nostocacean cyanobacteria from Brazilian environments.</title>
        <authorList>
            <person name="Alvarenga D.O."/>
            <person name="Andreote A.P.D."/>
            <person name="Branco L.H.Z."/>
            <person name="Delbaje E."/>
            <person name="Cruz R.B."/>
            <person name="Varani A.M."/>
            <person name="Fiore M.F."/>
        </authorList>
    </citation>
    <scope>NUCLEOTIDE SEQUENCE [LARGE SCALE GENOMIC DNA]</scope>
    <source>
        <strain evidence="2 3">CENA67</strain>
    </source>
</reference>
<sequence length="63" mass="6898">MIITPTMIGLVLAIIGVLAWIAGNFKIANLEINFETTKGIFVFIFAVLHIVVGLLLIVIDLIF</sequence>
<accession>A0A8J7LDU0</accession>
<comment type="caution">
    <text evidence="2">The sequence shown here is derived from an EMBL/GenBank/DDBJ whole genome shotgun (WGS) entry which is preliminary data.</text>
</comment>
<keyword evidence="1" id="KW-0812">Transmembrane</keyword>
<dbReference type="RefSeq" id="WP_198127945.1">
    <property type="nucleotide sequence ID" value="NZ_JAECZC010000086.1"/>
</dbReference>
<dbReference type="AlphaFoldDB" id="A0A8J7LDU0"/>